<dbReference type="AlphaFoldDB" id="Q67W48"/>
<name>Q67W48_ORYSJ</name>
<reference evidence="3" key="2">
    <citation type="journal article" date="2008" name="Nucleic Acids Res.">
        <title>The rice annotation project database (RAP-DB): 2008 update.</title>
        <authorList>
            <consortium name="The rice annotation project (RAP)"/>
        </authorList>
    </citation>
    <scope>GENOME REANNOTATION</scope>
    <source>
        <strain evidence="3">cv. Nipponbare</strain>
    </source>
</reference>
<reference evidence="3" key="1">
    <citation type="journal article" date="2005" name="Nature">
        <title>The map-based sequence of the rice genome.</title>
        <authorList>
            <consortium name="International rice genome sequencing project (IRGSP)"/>
            <person name="Matsumoto T."/>
            <person name="Wu J."/>
            <person name="Kanamori H."/>
            <person name="Katayose Y."/>
            <person name="Fujisawa M."/>
            <person name="Namiki N."/>
            <person name="Mizuno H."/>
            <person name="Yamamoto K."/>
            <person name="Antonio B.A."/>
            <person name="Baba T."/>
            <person name="Sakata K."/>
            <person name="Nagamura Y."/>
            <person name="Aoki H."/>
            <person name="Arikawa K."/>
            <person name="Arita K."/>
            <person name="Bito T."/>
            <person name="Chiden Y."/>
            <person name="Fujitsuka N."/>
            <person name="Fukunaka R."/>
            <person name="Hamada M."/>
            <person name="Harada C."/>
            <person name="Hayashi A."/>
            <person name="Hijishita S."/>
            <person name="Honda M."/>
            <person name="Hosokawa S."/>
            <person name="Ichikawa Y."/>
            <person name="Idonuma A."/>
            <person name="Iijima M."/>
            <person name="Ikeda M."/>
            <person name="Ikeno M."/>
            <person name="Ito K."/>
            <person name="Ito S."/>
            <person name="Ito T."/>
            <person name="Ito Y."/>
            <person name="Ito Y."/>
            <person name="Iwabuchi A."/>
            <person name="Kamiya K."/>
            <person name="Karasawa W."/>
            <person name="Kurita K."/>
            <person name="Katagiri S."/>
            <person name="Kikuta A."/>
            <person name="Kobayashi H."/>
            <person name="Kobayashi N."/>
            <person name="Machita K."/>
            <person name="Maehara T."/>
            <person name="Masukawa M."/>
            <person name="Mizubayashi T."/>
            <person name="Mukai Y."/>
            <person name="Nagasaki H."/>
            <person name="Nagata Y."/>
            <person name="Naito S."/>
            <person name="Nakashima M."/>
            <person name="Nakama Y."/>
            <person name="Nakamichi Y."/>
            <person name="Nakamura M."/>
            <person name="Meguro A."/>
            <person name="Negishi M."/>
            <person name="Ohta I."/>
            <person name="Ohta T."/>
            <person name="Okamoto M."/>
            <person name="Ono N."/>
            <person name="Saji S."/>
            <person name="Sakaguchi M."/>
            <person name="Sakai K."/>
            <person name="Shibata M."/>
            <person name="Shimokawa T."/>
            <person name="Song J."/>
            <person name="Takazaki Y."/>
            <person name="Terasawa K."/>
            <person name="Tsugane M."/>
            <person name="Tsuji K."/>
            <person name="Ueda S."/>
            <person name="Waki K."/>
            <person name="Yamagata H."/>
            <person name="Yamamoto M."/>
            <person name="Yamamoto S."/>
            <person name="Yamane H."/>
            <person name="Yoshiki S."/>
            <person name="Yoshihara R."/>
            <person name="Yukawa K."/>
            <person name="Zhong H."/>
            <person name="Yano M."/>
            <person name="Yuan Q."/>
            <person name="Ouyang S."/>
            <person name="Liu J."/>
            <person name="Jones K.M."/>
            <person name="Gansberger K."/>
            <person name="Moffat K."/>
            <person name="Hill J."/>
            <person name="Bera J."/>
            <person name="Fadrosh D."/>
            <person name="Jin S."/>
            <person name="Johri S."/>
            <person name="Kim M."/>
            <person name="Overton L."/>
            <person name="Reardon M."/>
            <person name="Tsitrin T."/>
            <person name="Vuong H."/>
            <person name="Weaver B."/>
            <person name="Ciecko A."/>
            <person name="Tallon L."/>
            <person name="Jackson J."/>
            <person name="Pai G."/>
            <person name="Aken S.V."/>
            <person name="Utterback T."/>
            <person name="Reidmuller S."/>
            <person name="Feldblyum T."/>
            <person name="Hsiao J."/>
            <person name="Zismann V."/>
            <person name="Iobst S."/>
            <person name="de Vazeille A.R."/>
            <person name="Buell C.R."/>
            <person name="Ying K."/>
            <person name="Li Y."/>
            <person name="Lu T."/>
            <person name="Huang Y."/>
            <person name="Zhao Q."/>
            <person name="Feng Q."/>
            <person name="Zhang L."/>
            <person name="Zhu J."/>
            <person name="Weng Q."/>
            <person name="Mu J."/>
            <person name="Lu Y."/>
            <person name="Fan D."/>
            <person name="Liu Y."/>
            <person name="Guan J."/>
            <person name="Zhang Y."/>
            <person name="Yu S."/>
            <person name="Liu X."/>
            <person name="Zhang Y."/>
            <person name="Hong G."/>
            <person name="Han B."/>
            <person name="Choisne N."/>
            <person name="Demange N."/>
            <person name="Orjeda G."/>
            <person name="Samain S."/>
            <person name="Cattolico L."/>
            <person name="Pelletier E."/>
            <person name="Couloux A."/>
            <person name="Segurens B."/>
            <person name="Wincker P."/>
            <person name="D'Hont A."/>
            <person name="Scarpelli C."/>
            <person name="Weissenbach J."/>
            <person name="Salanoubat M."/>
            <person name="Quetier F."/>
            <person name="Yu Y."/>
            <person name="Kim H.R."/>
            <person name="Rambo T."/>
            <person name="Currie J."/>
            <person name="Collura K."/>
            <person name="Luo M."/>
            <person name="Yang T."/>
            <person name="Ammiraju J.S.S."/>
            <person name="Engler F."/>
            <person name="Soderlund C."/>
            <person name="Wing R.A."/>
            <person name="Palmer L.E."/>
            <person name="de la Bastide M."/>
            <person name="Spiegel L."/>
            <person name="Nascimento L."/>
            <person name="Zutavern T."/>
            <person name="O'Shaughnessy A."/>
            <person name="Dike S."/>
            <person name="Dedhia N."/>
            <person name="Preston R."/>
            <person name="Balija V."/>
            <person name="McCombie W.R."/>
            <person name="Chow T."/>
            <person name="Chen H."/>
            <person name="Chung M."/>
            <person name="Chen C."/>
            <person name="Shaw J."/>
            <person name="Wu H."/>
            <person name="Hsiao K."/>
            <person name="Chao Y."/>
            <person name="Chu M."/>
            <person name="Cheng C."/>
            <person name="Hour A."/>
            <person name="Lee P."/>
            <person name="Lin S."/>
            <person name="Lin Y."/>
            <person name="Liou J."/>
            <person name="Liu S."/>
            <person name="Hsing Y."/>
            <person name="Raghuvanshi S."/>
            <person name="Mohanty A."/>
            <person name="Bharti A.K."/>
            <person name="Gaur A."/>
            <person name="Gupta V."/>
            <person name="Kumar D."/>
            <person name="Ravi V."/>
            <person name="Vij S."/>
            <person name="Kapur A."/>
            <person name="Khurana P."/>
            <person name="Khurana P."/>
            <person name="Khurana J.P."/>
            <person name="Tyagi A.K."/>
            <person name="Gaikwad K."/>
            <person name="Singh A."/>
            <person name="Dalal V."/>
            <person name="Srivastava S."/>
            <person name="Dixit A."/>
            <person name="Pal A.K."/>
            <person name="Ghazi I.A."/>
            <person name="Yadav M."/>
            <person name="Pandit A."/>
            <person name="Bhargava A."/>
            <person name="Sureshbabu K."/>
            <person name="Batra K."/>
            <person name="Sharma T.R."/>
            <person name="Mohapatra T."/>
            <person name="Singh N.K."/>
            <person name="Messing J."/>
            <person name="Nelson A.B."/>
            <person name="Fuks G."/>
            <person name="Kavchok S."/>
            <person name="Keizer G."/>
            <person name="Linton E."/>
            <person name="Llaca V."/>
            <person name="Song R."/>
            <person name="Tanyolac B."/>
            <person name="Young S."/>
            <person name="Ho-Il K."/>
            <person name="Hahn J.H."/>
            <person name="Sangsakoo G."/>
            <person name="Vanavichit A."/>
            <person name="de Mattos Luiz.A.T."/>
            <person name="Zimmer P.D."/>
            <person name="Malone G."/>
            <person name="Dellagostin O."/>
            <person name="de Oliveira A.C."/>
            <person name="Bevan M."/>
            <person name="Bancroft I."/>
            <person name="Minx P."/>
            <person name="Cordum H."/>
            <person name="Wilson R."/>
            <person name="Cheng Z."/>
            <person name="Jin W."/>
            <person name="Jiang J."/>
            <person name="Leong S.A."/>
            <person name="Iwama H."/>
            <person name="Gojobori T."/>
            <person name="Itoh T."/>
            <person name="Niimura Y."/>
            <person name="Fujii Y."/>
            <person name="Habara T."/>
            <person name="Sakai H."/>
            <person name="Sato Y."/>
            <person name="Wilson G."/>
            <person name="Kumar K."/>
            <person name="McCouch S."/>
            <person name="Juretic N."/>
            <person name="Hoen D."/>
            <person name="Wright S."/>
            <person name="Bruskiewich R."/>
            <person name="Bureau T."/>
            <person name="Miyao A."/>
            <person name="Hirochika H."/>
            <person name="Nishikawa T."/>
            <person name="Kadowaki K."/>
            <person name="Sugiura M."/>
            <person name="Burr B."/>
            <person name="Sasaki T."/>
        </authorList>
    </citation>
    <scope>NUCLEOTIDE SEQUENCE [LARGE SCALE GENOMIC DNA]</scope>
    <source>
        <strain evidence="3">cv. Nipponbare</strain>
    </source>
</reference>
<gene>
    <name evidence="2" type="primary">OJ1568_D07.3</name>
</gene>
<protein>
    <submittedName>
        <fullName evidence="2">Uncharacterized protein</fullName>
    </submittedName>
</protein>
<dbReference type="EMBL" id="AP004012">
    <property type="protein sequence ID" value="BAD37621.1"/>
    <property type="molecule type" value="Genomic_DNA"/>
</dbReference>
<evidence type="ECO:0000313" key="2">
    <source>
        <dbReference type="EMBL" id="BAD37621.1"/>
    </source>
</evidence>
<organism evidence="2 3">
    <name type="scientific">Oryza sativa subsp. japonica</name>
    <name type="common">Rice</name>
    <dbReference type="NCBI Taxonomy" id="39947"/>
    <lineage>
        <taxon>Eukaryota</taxon>
        <taxon>Viridiplantae</taxon>
        <taxon>Streptophyta</taxon>
        <taxon>Embryophyta</taxon>
        <taxon>Tracheophyta</taxon>
        <taxon>Spermatophyta</taxon>
        <taxon>Magnoliopsida</taxon>
        <taxon>Liliopsida</taxon>
        <taxon>Poales</taxon>
        <taxon>Poaceae</taxon>
        <taxon>BOP clade</taxon>
        <taxon>Oryzoideae</taxon>
        <taxon>Oryzeae</taxon>
        <taxon>Oryzinae</taxon>
        <taxon>Oryza</taxon>
        <taxon>Oryza sativa</taxon>
    </lineage>
</organism>
<feature type="compositionally biased region" description="Basic residues" evidence="1">
    <location>
        <begin position="113"/>
        <end position="123"/>
    </location>
</feature>
<feature type="region of interest" description="Disordered" evidence="1">
    <location>
        <begin position="89"/>
        <end position="123"/>
    </location>
</feature>
<accession>Q67W48</accession>
<proteinExistence type="predicted"/>
<evidence type="ECO:0000313" key="3">
    <source>
        <dbReference type="Proteomes" id="UP000000763"/>
    </source>
</evidence>
<evidence type="ECO:0000256" key="1">
    <source>
        <dbReference type="SAM" id="MobiDB-lite"/>
    </source>
</evidence>
<sequence>MVLQLRGSVACSFRSRIELCRDSAQIDCLSIPIGRSGPTSLTRGSGVLLSEEGGTLELGGLLWSAMEPNKKRKTAKRLFGHRKWTGNEWERNTRQKGVTDLEKGDYMEEKSEKRRWKKRAVED</sequence>
<feature type="compositionally biased region" description="Basic and acidic residues" evidence="1">
    <location>
        <begin position="89"/>
        <end position="112"/>
    </location>
</feature>
<dbReference type="Proteomes" id="UP000000763">
    <property type="component" value="Chromosome 6"/>
</dbReference>